<dbReference type="Proteomes" id="UP000005819">
    <property type="component" value="Unassembled WGS sequence"/>
</dbReference>
<dbReference type="eggNOG" id="ENOG50342AF">
    <property type="taxonomic scope" value="Bacteria"/>
</dbReference>
<dbReference type="EMBL" id="ABFK02000020">
    <property type="protein sequence ID" value="EDS03015.1"/>
    <property type="molecule type" value="Genomic_DNA"/>
</dbReference>
<evidence type="ECO:0000313" key="1">
    <source>
        <dbReference type="EMBL" id="EDS03015.1"/>
    </source>
</evidence>
<reference evidence="1" key="2">
    <citation type="submission" date="2013-09" db="EMBL/GenBank/DDBJ databases">
        <title>Draft genome sequence of Alistipes putredinis (DSM 17216).</title>
        <authorList>
            <person name="Sudarsanam P."/>
            <person name="Ley R."/>
            <person name="Guruge J."/>
            <person name="Turnbaugh P.J."/>
            <person name="Mahowald M."/>
            <person name="Liep D."/>
            <person name="Gordon J."/>
        </authorList>
    </citation>
    <scope>NUCLEOTIDE SEQUENCE</scope>
    <source>
        <strain evidence="1">DSM 17216</strain>
    </source>
</reference>
<comment type="caution">
    <text evidence="1">The sequence shown here is derived from an EMBL/GenBank/DDBJ whole genome shotgun (WGS) entry which is preliminary data.</text>
</comment>
<proteinExistence type="predicted"/>
<dbReference type="OrthoDB" id="1031838at2"/>
<gene>
    <name evidence="1" type="ORF">ALIPUT_02553</name>
</gene>
<dbReference type="GeneID" id="73802950"/>
<sequence length="88" mass="9980">MTKVVFRKWKNGDIIALFPDDVDPHDGTVTSYMHIEQHGAADYAGVIADTSLAQEDEYKDLLNELKAIGYTDLRVVQRARPKFTNKNI</sequence>
<evidence type="ECO:0000313" key="2">
    <source>
        <dbReference type="Proteomes" id="UP000005819"/>
    </source>
</evidence>
<dbReference type="RefSeq" id="WP_004328595.1">
    <property type="nucleotide sequence ID" value="NZ_DS499577.1"/>
</dbReference>
<reference evidence="1" key="1">
    <citation type="submission" date="2007-10" db="EMBL/GenBank/DDBJ databases">
        <authorList>
            <person name="Fulton L."/>
            <person name="Clifton S."/>
            <person name="Fulton B."/>
            <person name="Xu J."/>
            <person name="Minx P."/>
            <person name="Pepin K.H."/>
            <person name="Johnson M."/>
            <person name="Thiruvilangam P."/>
            <person name="Bhonagiri V."/>
            <person name="Nash W.E."/>
            <person name="Mardis E.R."/>
            <person name="Wilson R.K."/>
        </authorList>
    </citation>
    <scope>NUCLEOTIDE SEQUENCE [LARGE SCALE GENOMIC DNA]</scope>
    <source>
        <strain evidence="1">DSM 17216</strain>
    </source>
</reference>
<protein>
    <submittedName>
        <fullName evidence="1">Uncharacterized protein</fullName>
    </submittedName>
</protein>
<name>B0MZH9_9BACT</name>
<organism evidence="1 2">
    <name type="scientific">Alistipes putredinis DSM 17216</name>
    <dbReference type="NCBI Taxonomy" id="445970"/>
    <lineage>
        <taxon>Bacteria</taxon>
        <taxon>Pseudomonadati</taxon>
        <taxon>Bacteroidota</taxon>
        <taxon>Bacteroidia</taxon>
        <taxon>Bacteroidales</taxon>
        <taxon>Rikenellaceae</taxon>
        <taxon>Alistipes</taxon>
    </lineage>
</organism>
<accession>B0MZH9</accession>
<keyword evidence="2" id="KW-1185">Reference proteome</keyword>
<dbReference type="AlphaFoldDB" id="B0MZH9"/>
<dbReference type="HOGENOM" id="CLU_2476816_0_0_10"/>